<dbReference type="EMBL" id="WSFT01000050">
    <property type="protein sequence ID" value="MBS4539458.1"/>
    <property type="molecule type" value="Genomic_DNA"/>
</dbReference>
<evidence type="ECO:0000256" key="5">
    <source>
        <dbReference type="ARBA" id="ARBA00023163"/>
    </source>
</evidence>
<keyword evidence="5" id="KW-0804">Transcription</keyword>
<dbReference type="SUPFAM" id="SSF88946">
    <property type="entry name" value="Sigma2 domain of RNA polymerase sigma factors"/>
    <property type="match status" value="1"/>
</dbReference>
<protein>
    <submittedName>
        <fullName evidence="7">RNA polymerase sigma factor</fullName>
    </submittedName>
</protein>
<dbReference type="GO" id="GO:0006352">
    <property type="term" value="P:DNA-templated transcription initiation"/>
    <property type="evidence" value="ECO:0007669"/>
    <property type="project" value="InterPro"/>
</dbReference>
<evidence type="ECO:0000256" key="2">
    <source>
        <dbReference type="ARBA" id="ARBA00023015"/>
    </source>
</evidence>
<keyword evidence="8" id="KW-1185">Reference proteome</keyword>
<evidence type="ECO:0000256" key="3">
    <source>
        <dbReference type="ARBA" id="ARBA00023082"/>
    </source>
</evidence>
<dbReference type="Gene3D" id="1.10.1740.10">
    <property type="match status" value="1"/>
</dbReference>
<sequence>MEKIENLYMTYKQDVYRYLLSLTHNPNLSEDLLSETFVSAISSIGNFKGQSSLKTWLFSIARNLWLQRVRKEKHTVEYNDLLELYISDSIAERLITKEIVYRIKSLLSEKDERTQKIVNMRVEGYSFSEIGYEVNISEGSARVIDFRTKKWIKTILEKEGLS</sequence>
<dbReference type="RefSeq" id="WP_203367375.1">
    <property type="nucleotide sequence ID" value="NZ_WSFT01000050.1"/>
</dbReference>
<evidence type="ECO:0000256" key="4">
    <source>
        <dbReference type="ARBA" id="ARBA00023125"/>
    </source>
</evidence>
<name>A0A942UVQ0_9FIRM</name>
<dbReference type="Pfam" id="PF04542">
    <property type="entry name" value="Sigma70_r2"/>
    <property type="match status" value="1"/>
</dbReference>
<proteinExistence type="inferred from homology"/>
<dbReference type="InterPro" id="IPR007627">
    <property type="entry name" value="RNA_pol_sigma70_r2"/>
</dbReference>
<organism evidence="7 8">
    <name type="scientific">Anaeromonas frigoriresistens</name>
    <dbReference type="NCBI Taxonomy" id="2683708"/>
    <lineage>
        <taxon>Bacteria</taxon>
        <taxon>Bacillati</taxon>
        <taxon>Bacillota</taxon>
        <taxon>Tissierellia</taxon>
        <taxon>Tissierellales</taxon>
        <taxon>Thermohalobacteraceae</taxon>
        <taxon>Anaeromonas</taxon>
    </lineage>
</organism>
<dbReference type="Proteomes" id="UP000724672">
    <property type="component" value="Unassembled WGS sequence"/>
</dbReference>
<dbReference type="PANTHER" id="PTHR43133">
    <property type="entry name" value="RNA POLYMERASE ECF-TYPE SIGMA FACTO"/>
    <property type="match status" value="1"/>
</dbReference>
<evidence type="ECO:0000256" key="1">
    <source>
        <dbReference type="ARBA" id="ARBA00010641"/>
    </source>
</evidence>
<evidence type="ECO:0000259" key="6">
    <source>
        <dbReference type="Pfam" id="PF04542"/>
    </source>
</evidence>
<dbReference type="Gene3D" id="1.10.10.10">
    <property type="entry name" value="Winged helix-like DNA-binding domain superfamily/Winged helix DNA-binding domain"/>
    <property type="match status" value="1"/>
</dbReference>
<dbReference type="InterPro" id="IPR013325">
    <property type="entry name" value="RNA_pol_sigma_r2"/>
</dbReference>
<comment type="caution">
    <text evidence="7">The sequence shown here is derived from an EMBL/GenBank/DDBJ whole genome shotgun (WGS) entry which is preliminary data.</text>
</comment>
<dbReference type="PANTHER" id="PTHR43133:SF52">
    <property type="entry name" value="ECF RNA POLYMERASE SIGMA FACTOR SIGL"/>
    <property type="match status" value="1"/>
</dbReference>
<dbReference type="AlphaFoldDB" id="A0A942UVQ0"/>
<dbReference type="InterPro" id="IPR039425">
    <property type="entry name" value="RNA_pol_sigma-70-like"/>
</dbReference>
<reference evidence="7" key="1">
    <citation type="submission" date="2019-12" db="EMBL/GenBank/DDBJ databases">
        <title>Clostridiaceae gen. nov. sp. nov., isolated from sediment in Xinjiang, China.</title>
        <authorList>
            <person name="Zhang R."/>
        </authorList>
    </citation>
    <scope>NUCLEOTIDE SEQUENCE</scope>
    <source>
        <strain evidence="7">D2Q-11</strain>
    </source>
</reference>
<keyword evidence="4" id="KW-0238">DNA-binding</keyword>
<dbReference type="GO" id="GO:0016987">
    <property type="term" value="F:sigma factor activity"/>
    <property type="evidence" value="ECO:0007669"/>
    <property type="project" value="UniProtKB-KW"/>
</dbReference>
<comment type="similarity">
    <text evidence="1">Belongs to the sigma-70 factor family. ECF subfamily.</text>
</comment>
<dbReference type="NCBIfam" id="TIGR02937">
    <property type="entry name" value="sigma70-ECF"/>
    <property type="match status" value="1"/>
</dbReference>
<feature type="domain" description="RNA polymerase sigma-70 region 2" evidence="6">
    <location>
        <begin position="7"/>
        <end position="74"/>
    </location>
</feature>
<evidence type="ECO:0000313" key="7">
    <source>
        <dbReference type="EMBL" id="MBS4539458.1"/>
    </source>
</evidence>
<dbReference type="InterPro" id="IPR036388">
    <property type="entry name" value="WH-like_DNA-bd_sf"/>
</dbReference>
<evidence type="ECO:0000313" key="8">
    <source>
        <dbReference type="Proteomes" id="UP000724672"/>
    </source>
</evidence>
<dbReference type="InterPro" id="IPR014284">
    <property type="entry name" value="RNA_pol_sigma-70_dom"/>
</dbReference>
<keyword evidence="2" id="KW-0805">Transcription regulation</keyword>
<dbReference type="GO" id="GO:0003677">
    <property type="term" value="F:DNA binding"/>
    <property type="evidence" value="ECO:0007669"/>
    <property type="project" value="UniProtKB-KW"/>
</dbReference>
<keyword evidence="3" id="KW-0731">Sigma factor</keyword>
<dbReference type="SUPFAM" id="SSF88659">
    <property type="entry name" value="Sigma3 and sigma4 domains of RNA polymerase sigma factors"/>
    <property type="match status" value="1"/>
</dbReference>
<gene>
    <name evidence="7" type="ORF">GOQ27_13360</name>
</gene>
<dbReference type="InterPro" id="IPR013324">
    <property type="entry name" value="RNA_pol_sigma_r3/r4-like"/>
</dbReference>
<accession>A0A942UVQ0</accession>